<dbReference type="Proteomes" id="UP001596142">
    <property type="component" value="Unassembled WGS sequence"/>
</dbReference>
<evidence type="ECO:0000313" key="2">
    <source>
        <dbReference type="Proteomes" id="UP001596142"/>
    </source>
</evidence>
<evidence type="ECO:0000313" key="1">
    <source>
        <dbReference type="EMBL" id="MFC5713583.1"/>
    </source>
</evidence>
<dbReference type="Pfam" id="PF08282">
    <property type="entry name" value="Hydrolase_3"/>
    <property type="match status" value="1"/>
</dbReference>
<name>A0ABW0YM80_9BACI</name>
<dbReference type="Gene3D" id="3.30.1240.10">
    <property type="match status" value="1"/>
</dbReference>
<dbReference type="PANTHER" id="PTHR10000:SF50">
    <property type="entry name" value="STRESS RESPONSE PROTEIN YHAX"/>
    <property type="match status" value="1"/>
</dbReference>
<organism evidence="1 2">
    <name type="scientific">Thalassorhabdus alkalitolerans</name>
    <dbReference type="NCBI Taxonomy" id="2282697"/>
    <lineage>
        <taxon>Bacteria</taxon>
        <taxon>Bacillati</taxon>
        <taxon>Bacillota</taxon>
        <taxon>Bacilli</taxon>
        <taxon>Bacillales</taxon>
        <taxon>Bacillaceae</taxon>
        <taxon>Thalassorhabdus</taxon>
    </lineage>
</organism>
<dbReference type="EMBL" id="JBHSOZ010000005">
    <property type="protein sequence ID" value="MFC5713583.1"/>
    <property type="molecule type" value="Genomic_DNA"/>
</dbReference>
<sequence length="280" mass="31726">MTYRLLALSIDGAVLRSNGRMAKETKEAIDFVRNKGVYVTLITNRTHHGAKKVAKLLKMEHEIISHGGAFIAGHVEKPIYEARMNPDLTYDVVEILERFSCQVQVENERFELANRHQQSKNLLGKMSVGLSESLFYPKTYVDNLTGHIFDHQIGALKIKGNFESREESKEAFEDLNHSIPGIKVRRKEQELEICREEASKENALAFLIRELGIQSEEVVMVGSKPDDIPSLKMTGLGVAMGQSPEEVKAEANWITRSNNQNGVPYMIKEVFRKQMKVDQP</sequence>
<gene>
    <name evidence="1" type="ORF">ACFPU1_12390</name>
</gene>
<reference evidence="2" key="1">
    <citation type="journal article" date="2019" name="Int. J. Syst. Evol. Microbiol.">
        <title>The Global Catalogue of Microorganisms (GCM) 10K type strain sequencing project: providing services to taxonomists for standard genome sequencing and annotation.</title>
        <authorList>
            <consortium name="The Broad Institute Genomics Platform"/>
            <consortium name="The Broad Institute Genome Sequencing Center for Infectious Disease"/>
            <person name="Wu L."/>
            <person name="Ma J."/>
        </authorList>
    </citation>
    <scope>NUCLEOTIDE SEQUENCE [LARGE SCALE GENOMIC DNA]</scope>
    <source>
        <strain evidence="2">CECT 7184</strain>
    </source>
</reference>
<comment type="caution">
    <text evidence="1">The sequence shown here is derived from an EMBL/GenBank/DDBJ whole genome shotgun (WGS) entry which is preliminary data.</text>
</comment>
<proteinExistence type="predicted"/>
<protein>
    <submittedName>
        <fullName evidence="1">HAD hydrolase family protein</fullName>
    </submittedName>
</protein>
<accession>A0ABW0YM80</accession>
<dbReference type="GO" id="GO:0016787">
    <property type="term" value="F:hydrolase activity"/>
    <property type="evidence" value="ECO:0007669"/>
    <property type="project" value="UniProtKB-KW"/>
</dbReference>
<dbReference type="Gene3D" id="3.40.50.1000">
    <property type="entry name" value="HAD superfamily/HAD-like"/>
    <property type="match status" value="1"/>
</dbReference>
<dbReference type="InterPro" id="IPR023214">
    <property type="entry name" value="HAD_sf"/>
</dbReference>
<dbReference type="RefSeq" id="WP_054635582.1">
    <property type="nucleotide sequence ID" value="NZ_JBHSOZ010000005.1"/>
</dbReference>
<dbReference type="PANTHER" id="PTHR10000">
    <property type="entry name" value="PHOSPHOSERINE PHOSPHATASE"/>
    <property type="match status" value="1"/>
</dbReference>
<dbReference type="InterPro" id="IPR036412">
    <property type="entry name" value="HAD-like_sf"/>
</dbReference>
<keyword evidence="2" id="KW-1185">Reference proteome</keyword>
<dbReference type="SUPFAM" id="SSF56784">
    <property type="entry name" value="HAD-like"/>
    <property type="match status" value="1"/>
</dbReference>
<keyword evidence="1" id="KW-0378">Hydrolase</keyword>